<organism evidence="1 2">
    <name type="scientific">Candidatus Methylacidithermus pantelleriae</name>
    <dbReference type="NCBI Taxonomy" id="2744239"/>
    <lineage>
        <taxon>Bacteria</taxon>
        <taxon>Pseudomonadati</taxon>
        <taxon>Verrucomicrobiota</taxon>
        <taxon>Methylacidiphilae</taxon>
        <taxon>Methylacidiphilales</taxon>
        <taxon>Methylacidiphilaceae</taxon>
        <taxon>Candidatus Methylacidithermus</taxon>
    </lineage>
</organism>
<proteinExistence type="predicted"/>
<protein>
    <submittedName>
        <fullName evidence="1">Uncharacterized protein</fullName>
    </submittedName>
</protein>
<dbReference type="Proteomes" id="UP000663859">
    <property type="component" value="Unassembled WGS sequence"/>
</dbReference>
<dbReference type="EMBL" id="CAJNOB010000004">
    <property type="protein sequence ID" value="CAF0692433.1"/>
    <property type="molecule type" value="Genomic_DNA"/>
</dbReference>
<comment type="caution">
    <text evidence="1">The sequence shown here is derived from an EMBL/GenBank/DDBJ whole genome shotgun (WGS) entry which is preliminary data.</text>
</comment>
<gene>
    <name evidence="1" type="ORF">MPNT_120016</name>
</gene>
<reference evidence="1" key="1">
    <citation type="submission" date="2021-02" db="EMBL/GenBank/DDBJ databases">
        <authorList>
            <person name="Cremers G."/>
            <person name="Picone N."/>
        </authorList>
    </citation>
    <scope>NUCLEOTIDE SEQUENCE</scope>
    <source>
        <strain evidence="1">PQ17</strain>
    </source>
</reference>
<evidence type="ECO:0000313" key="2">
    <source>
        <dbReference type="Proteomes" id="UP000663859"/>
    </source>
</evidence>
<name>A0A8J2BN22_9BACT</name>
<dbReference type="AlphaFoldDB" id="A0A8J2BN22"/>
<accession>A0A8J2BN22</accession>
<evidence type="ECO:0000313" key="1">
    <source>
        <dbReference type="EMBL" id="CAF0692433.1"/>
    </source>
</evidence>
<sequence length="69" mass="7209">MVSRGPPAVTVNRAVSLPASPSWRPVGLSQWVFCDTALKFREPAPGKAGGTTLTALIPQLVIPRLAGSL</sequence>
<keyword evidence="2" id="KW-1185">Reference proteome</keyword>